<keyword evidence="1" id="KW-0677">Repeat</keyword>
<dbReference type="STRING" id="157072.A0A024U938"/>
<protein>
    <submittedName>
        <fullName evidence="4">Uncharacterized protein</fullName>
    </submittedName>
</protein>
<evidence type="ECO:0000256" key="3">
    <source>
        <dbReference type="SAM" id="MobiDB-lite"/>
    </source>
</evidence>
<dbReference type="InterPro" id="IPR051210">
    <property type="entry name" value="Ub_ligase/GEF_domain"/>
</dbReference>
<dbReference type="Gene3D" id="2.130.10.30">
    <property type="entry name" value="Regulator of chromosome condensation 1/beta-lactamase-inhibitor protein II"/>
    <property type="match status" value="2"/>
</dbReference>
<dbReference type="RefSeq" id="XP_008868987.1">
    <property type="nucleotide sequence ID" value="XM_008870765.1"/>
</dbReference>
<evidence type="ECO:0000256" key="1">
    <source>
        <dbReference type="ARBA" id="ARBA00022737"/>
    </source>
</evidence>
<dbReference type="PANTHER" id="PTHR22870">
    <property type="entry name" value="REGULATOR OF CHROMOSOME CONDENSATION"/>
    <property type="match status" value="1"/>
</dbReference>
<dbReference type="PROSITE" id="PS50012">
    <property type="entry name" value="RCC1_3"/>
    <property type="match status" value="4"/>
</dbReference>
<feature type="region of interest" description="Disordered" evidence="3">
    <location>
        <begin position="509"/>
        <end position="529"/>
    </location>
</feature>
<dbReference type="PANTHER" id="PTHR22870:SF408">
    <property type="entry name" value="OS09G0560450 PROTEIN"/>
    <property type="match status" value="1"/>
</dbReference>
<dbReference type="OrthoDB" id="5981550at2759"/>
<sequence length="553" mass="60053">MSDASFDSLKDYNTLMDVFPAAMETPDPVSMLSQALKAVATVSRATSAHLVTDVYSWYHCARACCNSWSCRGYGVEGSLGHNDTANCDIPKPIATFRRMSIQQFSAGRHLSLFVSEHGDVYQCGQFSDCTTASQWIPRRIHALPPIQTTAAGTKACYAISGPSADSTPSCHHARSARDDCVRFCWPGKVDFANFRPIGYGCAHRSMPFPLAACMIVATENAQGGVLFAWGNGTFGQLGLGSEAKHQVPHIVHALMHVRVTIVRAGFHFAAAITSQGHLYTWGYGRHGQLGHNSTANELSPRRVEGLACVVDVALGSTHALAISGSRVFSWGHNTAGCLGIGGPVDRDVLVPTEVLFFRHMQTCHVSAGSDHSLFLCVVGIKTYVYSCGSNRFGQLGINATISHSDNPQCVQEFEYRSQSRRVAQVFAGDRYSVALLGASISAPGSSRLAWRSDWASVCVGRWLVLQDSSRRQPHADVCSMAGRSHLESFCIENRCRVCALDGAVSSRRQQHHESIPSIPHQTPRAVPDRIRGVRVGRSAYSTRHRGGCDGRPM</sequence>
<dbReference type="SUPFAM" id="SSF50985">
    <property type="entry name" value="RCC1/BLIP-II"/>
    <property type="match status" value="2"/>
</dbReference>
<dbReference type="InterPro" id="IPR009091">
    <property type="entry name" value="RCC1/BLIP-II"/>
</dbReference>
<dbReference type="GeneID" id="20082958"/>
<accession>A0A024U938</accession>
<feature type="repeat" description="RCC1" evidence="2">
    <location>
        <begin position="325"/>
        <end position="378"/>
    </location>
</feature>
<feature type="repeat" description="RCC1" evidence="2">
    <location>
        <begin position="224"/>
        <end position="275"/>
    </location>
</feature>
<dbReference type="Pfam" id="PF00415">
    <property type="entry name" value="RCC1"/>
    <property type="match status" value="5"/>
</dbReference>
<name>A0A024U938_9STRA</name>
<dbReference type="VEuPathDB" id="FungiDB:H310_05908"/>
<evidence type="ECO:0000256" key="2">
    <source>
        <dbReference type="PROSITE-ProRule" id="PRU00235"/>
    </source>
</evidence>
<dbReference type="PRINTS" id="PR00633">
    <property type="entry name" value="RCCNDNSATION"/>
</dbReference>
<proteinExistence type="predicted"/>
<reference evidence="4" key="1">
    <citation type="submission" date="2013-12" db="EMBL/GenBank/DDBJ databases">
        <title>The Genome Sequence of Aphanomyces invadans NJM9701.</title>
        <authorList>
            <consortium name="The Broad Institute Genomics Platform"/>
            <person name="Russ C."/>
            <person name="Tyler B."/>
            <person name="van West P."/>
            <person name="Dieguez-Uribeondo J."/>
            <person name="Young S.K."/>
            <person name="Zeng Q."/>
            <person name="Gargeya S."/>
            <person name="Fitzgerald M."/>
            <person name="Abouelleil A."/>
            <person name="Alvarado L."/>
            <person name="Chapman S.B."/>
            <person name="Gainer-Dewar J."/>
            <person name="Goldberg J."/>
            <person name="Griggs A."/>
            <person name="Gujja S."/>
            <person name="Hansen M."/>
            <person name="Howarth C."/>
            <person name="Imamovic A."/>
            <person name="Ireland A."/>
            <person name="Larimer J."/>
            <person name="McCowan C."/>
            <person name="Murphy C."/>
            <person name="Pearson M."/>
            <person name="Poon T.W."/>
            <person name="Priest M."/>
            <person name="Roberts A."/>
            <person name="Saif S."/>
            <person name="Shea T."/>
            <person name="Sykes S."/>
            <person name="Wortman J."/>
            <person name="Nusbaum C."/>
            <person name="Birren B."/>
        </authorList>
    </citation>
    <scope>NUCLEOTIDE SEQUENCE [LARGE SCALE GENOMIC DNA]</scope>
    <source>
        <strain evidence="4">NJM9701</strain>
    </source>
</reference>
<feature type="repeat" description="RCC1" evidence="2">
    <location>
        <begin position="382"/>
        <end position="438"/>
    </location>
</feature>
<dbReference type="InterPro" id="IPR000408">
    <property type="entry name" value="Reg_chr_condens"/>
</dbReference>
<dbReference type="AlphaFoldDB" id="A0A024U938"/>
<organism evidence="4">
    <name type="scientific">Aphanomyces invadans</name>
    <dbReference type="NCBI Taxonomy" id="157072"/>
    <lineage>
        <taxon>Eukaryota</taxon>
        <taxon>Sar</taxon>
        <taxon>Stramenopiles</taxon>
        <taxon>Oomycota</taxon>
        <taxon>Saprolegniomycetes</taxon>
        <taxon>Saprolegniales</taxon>
        <taxon>Verrucalvaceae</taxon>
        <taxon>Aphanomyces</taxon>
    </lineage>
</organism>
<dbReference type="EMBL" id="KI913961">
    <property type="protein sequence ID" value="ETW02382.1"/>
    <property type="molecule type" value="Genomic_DNA"/>
</dbReference>
<evidence type="ECO:0000313" key="4">
    <source>
        <dbReference type="EMBL" id="ETW02382.1"/>
    </source>
</evidence>
<dbReference type="eggNOG" id="KOG1426">
    <property type="taxonomic scope" value="Eukaryota"/>
</dbReference>
<gene>
    <name evidence="4" type="ORF">H310_05908</name>
</gene>
<feature type="repeat" description="RCC1" evidence="2">
    <location>
        <begin position="276"/>
        <end position="325"/>
    </location>
</feature>